<dbReference type="AlphaFoldDB" id="A0A833QYH7"/>
<reference evidence="1" key="1">
    <citation type="submission" date="2020-01" db="EMBL/GenBank/DDBJ databases">
        <title>Genome sequence of Kobresia littledalei, the first chromosome-level genome in the family Cyperaceae.</title>
        <authorList>
            <person name="Qu G."/>
        </authorList>
    </citation>
    <scope>NUCLEOTIDE SEQUENCE</scope>
    <source>
        <strain evidence="1">C.B.Clarke</strain>
        <tissue evidence="1">Leaf</tissue>
    </source>
</reference>
<gene>
    <name evidence="1" type="ORF">FCM35_KLT05835</name>
</gene>
<accession>A0A833QYH7</accession>
<dbReference type="EMBL" id="SWLB01000015">
    <property type="protein sequence ID" value="KAF3328757.1"/>
    <property type="molecule type" value="Genomic_DNA"/>
</dbReference>
<evidence type="ECO:0000313" key="1">
    <source>
        <dbReference type="EMBL" id="KAF3328757.1"/>
    </source>
</evidence>
<sequence length="247" mass="28065">MIQTAKLVPFISLVPVVTVSYQYGHSILLLAIRISQPLPPKANYRSNLAKGTQWTNSSATCTGDELDVKPFCLDWRRVVVLKLTPVTYHPTHNRTLPPPNQGPRSRAKVVPPGVYQPLENTSQPQQEYDRIRIINLFSKWDWKQHFHVLDAIVLQGKTGREARQQSDQPPPDVPRTMHSAIPVSGLRLLGPRFLLFSKIHHYNGAGKGRTISLDCALVGIEGFPTWVIKDQIHQLRSVPFILFWWVM</sequence>
<keyword evidence="2" id="KW-1185">Reference proteome</keyword>
<proteinExistence type="predicted"/>
<protein>
    <submittedName>
        <fullName evidence="1">Uncharacterized protein</fullName>
    </submittedName>
</protein>
<evidence type="ECO:0000313" key="2">
    <source>
        <dbReference type="Proteomes" id="UP000623129"/>
    </source>
</evidence>
<name>A0A833QYH7_9POAL</name>
<comment type="caution">
    <text evidence="1">The sequence shown here is derived from an EMBL/GenBank/DDBJ whole genome shotgun (WGS) entry which is preliminary data.</text>
</comment>
<organism evidence="1 2">
    <name type="scientific">Carex littledalei</name>
    <dbReference type="NCBI Taxonomy" id="544730"/>
    <lineage>
        <taxon>Eukaryota</taxon>
        <taxon>Viridiplantae</taxon>
        <taxon>Streptophyta</taxon>
        <taxon>Embryophyta</taxon>
        <taxon>Tracheophyta</taxon>
        <taxon>Spermatophyta</taxon>
        <taxon>Magnoliopsida</taxon>
        <taxon>Liliopsida</taxon>
        <taxon>Poales</taxon>
        <taxon>Cyperaceae</taxon>
        <taxon>Cyperoideae</taxon>
        <taxon>Cariceae</taxon>
        <taxon>Carex</taxon>
        <taxon>Carex subgen. Euthyceras</taxon>
    </lineage>
</organism>
<dbReference type="Proteomes" id="UP000623129">
    <property type="component" value="Unassembled WGS sequence"/>
</dbReference>